<keyword evidence="1" id="KW-0732">Signal</keyword>
<name>A0ABV0C0N5_9SPHI</name>
<feature type="signal peptide" evidence="1">
    <location>
        <begin position="1"/>
        <end position="23"/>
    </location>
</feature>
<gene>
    <name evidence="2" type="ORF">ABE541_25140</name>
</gene>
<evidence type="ECO:0000256" key="1">
    <source>
        <dbReference type="SAM" id="SignalP"/>
    </source>
</evidence>
<sequence>MKNLKIFSLLILCLIGQSNYGFAKFKTNFLNNAINIQEDEKLSDSQSISFDHLYVYMQSLVNKGDRYPYEGRPITDPVVRFYLYSDIEGTNRTVAPVGFSLYVEYTYKKGNGTAKSTRPISMSGRNYIEIPLIDFTATTSEISNWNIILKPNSNYTQINWGTTAR</sequence>
<protein>
    <submittedName>
        <fullName evidence="2">Uncharacterized protein</fullName>
    </submittedName>
</protein>
<organism evidence="2 3">
    <name type="scientific">Sphingobacterium kitahiroshimense</name>
    <dbReference type="NCBI Taxonomy" id="470446"/>
    <lineage>
        <taxon>Bacteria</taxon>
        <taxon>Pseudomonadati</taxon>
        <taxon>Bacteroidota</taxon>
        <taxon>Sphingobacteriia</taxon>
        <taxon>Sphingobacteriales</taxon>
        <taxon>Sphingobacteriaceae</taxon>
        <taxon>Sphingobacterium</taxon>
    </lineage>
</organism>
<dbReference type="RefSeq" id="WP_346583445.1">
    <property type="nucleotide sequence ID" value="NZ_JBDJLH010000009.1"/>
</dbReference>
<dbReference type="EMBL" id="JBDJNQ010000020">
    <property type="protein sequence ID" value="MEN5380570.1"/>
    <property type="molecule type" value="Genomic_DNA"/>
</dbReference>
<comment type="caution">
    <text evidence="2">The sequence shown here is derived from an EMBL/GenBank/DDBJ whole genome shotgun (WGS) entry which is preliminary data.</text>
</comment>
<accession>A0ABV0C0N5</accession>
<dbReference type="Proteomes" id="UP001409291">
    <property type="component" value="Unassembled WGS sequence"/>
</dbReference>
<reference evidence="2 3" key="1">
    <citation type="submission" date="2024-04" db="EMBL/GenBank/DDBJ databases">
        <title>WGS of bacteria from Torrens River.</title>
        <authorList>
            <person name="Wyrsch E.R."/>
            <person name="Drigo B."/>
        </authorList>
    </citation>
    <scope>NUCLEOTIDE SEQUENCE [LARGE SCALE GENOMIC DNA]</scope>
    <source>
        <strain evidence="2 3">TWI391</strain>
    </source>
</reference>
<feature type="chain" id="PRO_5046631655" evidence="1">
    <location>
        <begin position="24"/>
        <end position="165"/>
    </location>
</feature>
<evidence type="ECO:0000313" key="3">
    <source>
        <dbReference type="Proteomes" id="UP001409291"/>
    </source>
</evidence>
<proteinExistence type="predicted"/>
<keyword evidence="3" id="KW-1185">Reference proteome</keyword>
<evidence type="ECO:0000313" key="2">
    <source>
        <dbReference type="EMBL" id="MEN5380570.1"/>
    </source>
</evidence>